<reference evidence="1 2" key="1">
    <citation type="submission" date="2015-10" db="EMBL/GenBank/DDBJ databases">
        <title>Resequencing of Lactobacillus plantarum WJL strain genome.</title>
        <authorList>
            <person name="Martino M.E."/>
        </authorList>
    </citation>
    <scope>NUCLEOTIDE SEQUENCE [LARGE SCALE GENOMIC DNA]</scope>
    <source>
        <strain evidence="1 2">WJL</strain>
    </source>
</reference>
<dbReference type="EMBL" id="LKLZ01000003">
    <property type="protein sequence ID" value="KPN43245.1"/>
    <property type="molecule type" value="Genomic_DNA"/>
</dbReference>
<organism evidence="1 2">
    <name type="scientific">Lactiplantibacillus plantarum WJL</name>
    <dbReference type="NCBI Taxonomy" id="1350466"/>
    <lineage>
        <taxon>Bacteria</taxon>
        <taxon>Bacillati</taxon>
        <taxon>Bacillota</taxon>
        <taxon>Bacilli</taxon>
        <taxon>Lactobacillales</taxon>
        <taxon>Lactobacillaceae</taxon>
        <taxon>Lactiplantibacillus</taxon>
    </lineage>
</organism>
<evidence type="ECO:0000313" key="1">
    <source>
        <dbReference type="EMBL" id="KPN43245.1"/>
    </source>
</evidence>
<protein>
    <submittedName>
        <fullName evidence="1">Transposase</fullName>
    </submittedName>
</protein>
<comment type="caution">
    <text evidence="1">The sequence shown here is derived from an EMBL/GenBank/DDBJ whole genome shotgun (WGS) entry which is preliminary data.</text>
</comment>
<accession>A0A837P6M8</accession>
<dbReference type="Proteomes" id="UP000050511">
    <property type="component" value="Unassembled WGS sequence"/>
</dbReference>
<name>A0A837P6M8_LACPN</name>
<dbReference type="AlphaFoldDB" id="A0A837P6M8"/>
<sequence>MTQYLCQTGMIDDVSFIDGTKILANANKYSFVWKKNMVRVDKLNYEKLIALLGELHEAKIVGEAQLGRI</sequence>
<gene>
    <name evidence="1" type="ORF">WJL_0318</name>
</gene>
<proteinExistence type="predicted"/>
<evidence type="ECO:0000313" key="2">
    <source>
        <dbReference type="Proteomes" id="UP000050511"/>
    </source>
</evidence>